<evidence type="ECO:0000256" key="1">
    <source>
        <dbReference type="ARBA" id="ARBA00006484"/>
    </source>
</evidence>
<dbReference type="Proteomes" id="UP000001307">
    <property type="component" value="Unassembled WGS sequence"/>
</dbReference>
<name>E4XI62_OIKDI</name>
<dbReference type="OrthoDB" id="2102561at2759"/>
<dbReference type="GO" id="GO:0008202">
    <property type="term" value="P:steroid metabolic process"/>
    <property type="evidence" value="ECO:0007669"/>
    <property type="project" value="TreeGrafter"/>
</dbReference>
<dbReference type="SUPFAM" id="SSF51735">
    <property type="entry name" value="NAD(P)-binding Rossmann-fold domains"/>
    <property type="match status" value="1"/>
</dbReference>
<reference evidence="2" key="1">
    <citation type="journal article" date="2010" name="Science">
        <title>Plasticity of animal genome architecture unmasked by rapid evolution of a pelagic tunicate.</title>
        <authorList>
            <person name="Denoeud F."/>
            <person name="Henriet S."/>
            <person name="Mungpakdee S."/>
            <person name="Aury J.M."/>
            <person name="Da Silva C."/>
            <person name="Brinkmann H."/>
            <person name="Mikhaleva J."/>
            <person name="Olsen L.C."/>
            <person name="Jubin C."/>
            <person name="Canestro C."/>
            <person name="Bouquet J.M."/>
            <person name="Danks G."/>
            <person name="Poulain J."/>
            <person name="Campsteijn C."/>
            <person name="Adamski M."/>
            <person name="Cross I."/>
            <person name="Yadetie F."/>
            <person name="Muffato M."/>
            <person name="Louis A."/>
            <person name="Butcher S."/>
            <person name="Tsagkogeorga G."/>
            <person name="Konrad A."/>
            <person name="Singh S."/>
            <person name="Jensen M.F."/>
            <person name="Cong E.H."/>
            <person name="Eikeseth-Otteraa H."/>
            <person name="Noel B."/>
            <person name="Anthouard V."/>
            <person name="Porcel B.M."/>
            <person name="Kachouri-Lafond R."/>
            <person name="Nishino A."/>
            <person name="Ugolini M."/>
            <person name="Chourrout P."/>
            <person name="Nishida H."/>
            <person name="Aasland R."/>
            <person name="Huzurbazar S."/>
            <person name="Westhof E."/>
            <person name="Delsuc F."/>
            <person name="Lehrach H."/>
            <person name="Reinhardt R."/>
            <person name="Weissenbach J."/>
            <person name="Roy S.W."/>
            <person name="Artiguenave F."/>
            <person name="Postlethwait J.H."/>
            <person name="Manak J.R."/>
            <person name="Thompson E.M."/>
            <person name="Jaillon O."/>
            <person name="Du Pasquier L."/>
            <person name="Boudinot P."/>
            <person name="Liberles D.A."/>
            <person name="Volff J.N."/>
            <person name="Philippe H."/>
            <person name="Lenhard B."/>
            <person name="Roest Crollius H."/>
            <person name="Wincker P."/>
            <person name="Chourrout D."/>
        </authorList>
    </citation>
    <scope>NUCLEOTIDE SEQUENCE [LARGE SCALE GENOMIC DNA]</scope>
</reference>
<dbReference type="InterPro" id="IPR002347">
    <property type="entry name" value="SDR_fam"/>
</dbReference>
<dbReference type="InterPro" id="IPR036291">
    <property type="entry name" value="NAD(P)-bd_dom_sf"/>
</dbReference>
<accession>E4XI62</accession>
<dbReference type="GO" id="GO:0016491">
    <property type="term" value="F:oxidoreductase activity"/>
    <property type="evidence" value="ECO:0007669"/>
    <property type="project" value="TreeGrafter"/>
</dbReference>
<dbReference type="Pfam" id="PF03567">
    <property type="entry name" value="Sulfotransfer_2"/>
    <property type="match status" value="1"/>
</dbReference>
<dbReference type="Pfam" id="PF00106">
    <property type="entry name" value="adh_short"/>
    <property type="match status" value="1"/>
</dbReference>
<evidence type="ECO:0000313" key="2">
    <source>
        <dbReference type="EMBL" id="CBY10263.1"/>
    </source>
</evidence>
<dbReference type="EMBL" id="FN653054">
    <property type="protein sequence ID" value="CBY10263.1"/>
    <property type="molecule type" value="Genomic_DNA"/>
</dbReference>
<proteinExistence type="inferred from homology"/>
<dbReference type="PRINTS" id="PR00081">
    <property type="entry name" value="GDHRDH"/>
</dbReference>
<dbReference type="InParanoid" id="E4XI62"/>
<dbReference type="Gene3D" id="3.40.50.720">
    <property type="entry name" value="NAD(P)-binding Rossmann-like Domain"/>
    <property type="match status" value="1"/>
</dbReference>
<dbReference type="GO" id="GO:0016020">
    <property type="term" value="C:membrane"/>
    <property type="evidence" value="ECO:0007669"/>
    <property type="project" value="InterPro"/>
</dbReference>
<keyword evidence="3" id="KW-1185">Reference proteome</keyword>
<dbReference type="GO" id="GO:0008146">
    <property type="term" value="F:sulfotransferase activity"/>
    <property type="evidence" value="ECO:0007669"/>
    <property type="project" value="InterPro"/>
</dbReference>
<protein>
    <submittedName>
        <fullName evidence="2">Uncharacterized protein</fullName>
    </submittedName>
</protein>
<sequence length="332" mass="37324">MVLHLVFNFVRNYASNHCKRTDFNVMFIILFVLNALLTKLVPTVPCWSLIFVYFCGSCWRTRMVEAKGKAVLVTGCDSGFGFILAKDLKNMGCKVFASVINDKGESAKTLKANGITVFQCDVSRDDDIQKLIQVVEKELAGNPLWGIVNNAGISAFGDVEWTSIDIYKKLMDVNVWGVARVSKALIPLMRSEGGRIVVMASGLGRIMQPSRSPYGMVQDRYFLDDLTLAEKVENCQPCEYTFIGHVETINADLDLLFSRLQVNLTSADVLAHTEAVNPHRTSNTKDAQIQIEQIETIEDIFLKLPKSHRSALLSIYRRDYEAFGYDIPEYLL</sequence>
<gene>
    <name evidence="2" type="ORF">GSOID_T00011200001</name>
</gene>
<evidence type="ECO:0000313" key="3">
    <source>
        <dbReference type="Proteomes" id="UP000001307"/>
    </source>
</evidence>
<dbReference type="InterPro" id="IPR005331">
    <property type="entry name" value="Sulfotransferase"/>
</dbReference>
<dbReference type="AlphaFoldDB" id="E4XI62"/>
<dbReference type="PANTHER" id="PTHR43313:SF36">
    <property type="entry name" value="D-BETA-HYDROXYBUTYRATE DEHYDROGENASE, MITOCHONDRIAL"/>
    <property type="match status" value="1"/>
</dbReference>
<dbReference type="PANTHER" id="PTHR43313">
    <property type="entry name" value="SHORT-CHAIN DEHYDROGENASE/REDUCTASE FAMILY 9C"/>
    <property type="match status" value="1"/>
</dbReference>
<organism evidence="2">
    <name type="scientific">Oikopleura dioica</name>
    <name type="common">Tunicate</name>
    <dbReference type="NCBI Taxonomy" id="34765"/>
    <lineage>
        <taxon>Eukaryota</taxon>
        <taxon>Metazoa</taxon>
        <taxon>Chordata</taxon>
        <taxon>Tunicata</taxon>
        <taxon>Appendicularia</taxon>
        <taxon>Copelata</taxon>
        <taxon>Oikopleuridae</taxon>
        <taxon>Oikopleura</taxon>
    </lineage>
</organism>
<comment type="similarity">
    <text evidence="1">Belongs to the short-chain dehydrogenases/reductases (SDR) family.</text>
</comment>